<name>A0A922CYD0_MANSE</name>
<dbReference type="Proteomes" id="UP000791440">
    <property type="component" value="Unassembled WGS sequence"/>
</dbReference>
<dbReference type="EMBL" id="JH668953">
    <property type="protein sequence ID" value="KAG6463174.1"/>
    <property type="molecule type" value="Genomic_DNA"/>
</dbReference>
<reference evidence="1" key="1">
    <citation type="journal article" date="2016" name="Insect Biochem. Mol. Biol.">
        <title>Multifaceted biological insights from a draft genome sequence of the tobacco hornworm moth, Manduca sexta.</title>
        <authorList>
            <person name="Kanost M.R."/>
            <person name="Arrese E.L."/>
            <person name="Cao X."/>
            <person name="Chen Y.R."/>
            <person name="Chellapilla S."/>
            <person name="Goldsmith M.R."/>
            <person name="Grosse-Wilde E."/>
            <person name="Heckel D.G."/>
            <person name="Herndon N."/>
            <person name="Jiang H."/>
            <person name="Papanicolaou A."/>
            <person name="Qu J."/>
            <person name="Soulages J.L."/>
            <person name="Vogel H."/>
            <person name="Walters J."/>
            <person name="Waterhouse R.M."/>
            <person name="Ahn S.J."/>
            <person name="Almeida F.C."/>
            <person name="An C."/>
            <person name="Aqrawi P."/>
            <person name="Bretschneider A."/>
            <person name="Bryant W.B."/>
            <person name="Bucks S."/>
            <person name="Chao H."/>
            <person name="Chevignon G."/>
            <person name="Christen J.M."/>
            <person name="Clarke D.F."/>
            <person name="Dittmer N.T."/>
            <person name="Ferguson L.C.F."/>
            <person name="Garavelou S."/>
            <person name="Gordon K.H.J."/>
            <person name="Gunaratna R.T."/>
            <person name="Han Y."/>
            <person name="Hauser F."/>
            <person name="He Y."/>
            <person name="Heidel-Fischer H."/>
            <person name="Hirsh A."/>
            <person name="Hu Y."/>
            <person name="Jiang H."/>
            <person name="Kalra D."/>
            <person name="Klinner C."/>
            <person name="Konig C."/>
            <person name="Kovar C."/>
            <person name="Kroll A.R."/>
            <person name="Kuwar S.S."/>
            <person name="Lee S.L."/>
            <person name="Lehman R."/>
            <person name="Li K."/>
            <person name="Li Z."/>
            <person name="Liang H."/>
            <person name="Lovelace S."/>
            <person name="Lu Z."/>
            <person name="Mansfield J.H."/>
            <person name="McCulloch K.J."/>
            <person name="Mathew T."/>
            <person name="Morton B."/>
            <person name="Muzny D.M."/>
            <person name="Neunemann D."/>
            <person name="Ongeri F."/>
            <person name="Pauchet Y."/>
            <person name="Pu L.L."/>
            <person name="Pyrousis I."/>
            <person name="Rao X.J."/>
            <person name="Redding A."/>
            <person name="Roesel C."/>
            <person name="Sanchez-Gracia A."/>
            <person name="Schaack S."/>
            <person name="Shukla A."/>
            <person name="Tetreau G."/>
            <person name="Wang Y."/>
            <person name="Xiong G.H."/>
            <person name="Traut W."/>
            <person name="Walsh T.K."/>
            <person name="Worley K.C."/>
            <person name="Wu D."/>
            <person name="Wu W."/>
            <person name="Wu Y.Q."/>
            <person name="Zhang X."/>
            <person name="Zou Z."/>
            <person name="Zucker H."/>
            <person name="Briscoe A.D."/>
            <person name="Burmester T."/>
            <person name="Clem R.J."/>
            <person name="Feyereisen R."/>
            <person name="Grimmelikhuijzen C.J.P."/>
            <person name="Hamodrakas S.J."/>
            <person name="Hansson B.S."/>
            <person name="Huguet E."/>
            <person name="Jermiin L.S."/>
            <person name="Lan Q."/>
            <person name="Lehman H.K."/>
            <person name="Lorenzen M."/>
            <person name="Merzendorfer H."/>
            <person name="Michalopoulos I."/>
            <person name="Morton D.B."/>
            <person name="Muthukrishnan S."/>
            <person name="Oakeshott J.G."/>
            <person name="Palmer W."/>
            <person name="Park Y."/>
            <person name="Passarelli A.L."/>
            <person name="Rozas J."/>
            <person name="Schwartz L.M."/>
            <person name="Smith W."/>
            <person name="Southgate A."/>
            <person name="Vilcinskas A."/>
            <person name="Vogt R."/>
            <person name="Wang P."/>
            <person name="Werren J."/>
            <person name="Yu X.Q."/>
            <person name="Zhou J.J."/>
            <person name="Brown S.J."/>
            <person name="Scherer S.E."/>
            <person name="Richards S."/>
            <person name="Blissard G.W."/>
        </authorList>
    </citation>
    <scope>NUCLEOTIDE SEQUENCE</scope>
</reference>
<protein>
    <submittedName>
        <fullName evidence="1">Uncharacterized protein</fullName>
    </submittedName>
</protein>
<gene>
    <name evidence="1" type="ORF">O3G_MSEX013718</name>
</gene>
<evidence type="ECO:0000313" key="1">
    <source>
        <dbReference type="EMBL" id="KAG6463174.1"/>
    </source>
</evidence>
<reference evidence="1" key="2">
    <citation type="submission" date="2020-12" db="EMBL/GenBank/DDBJ databases">
        <authorList>
            <person name="Kanost M."/>
        </authorList>
    </citation>
    <scope>NUCLEOTIDE SEQUENCE</scope>
</reference>
<keyword evidence="2" id="KW-1185">Reference proteome</keyword>
<evidence type="ECO:0000313" key="2">
    <source>
        <dbReference type="Proteomes" id="UP000791440"/>
    </source>
</evidence>
<organism evidence="1 2">
    <name type="scientific">Manduca sexta</name>
    <name type="common">Tobacco hawkmoth</name>
    <name type="synonym">Tobacco hornworm</name>
    <dbReference type="NCBI Taxonomy" id="7130"/>
    <lineage>
        <taxon>Eukaryota</taxon>
        <taxon>Metazoa</taxon>
        <taxon>Ecdysozoa</taxon>
        <taxon>Arthropoda</taxon>
        <taxon>Hexapoda</taxon>
        <taxon>Insecta</taxon>
        <taxon>Pterygota</taxon>
        <taxon>Neoptera</taxon>
        <taxon>Endopterygota</taxon>
        <taxon>Lepidoptera</taxon>
        <taxon>Glossata</taxon>
        <taxon>Ditrysia</taxon>
        <taxon>Bombycoidea</taxon>
        <taxon>Sphingidae</taxon>
        <taxon>Sphinginae</taxon>
        <taxon>Sphingini</taxon>
        <taxon>Manduca</taxon>
    </lineage>
</organism>
<proteinExistence type="predicted"/>
<comment type="caution">
    <text evidence="1">The sequence shown here is derived from an EMBL/GenBank/DDBJ whole genome shotgun (WGS) entry which is preliminary data.</text>
</comment>
<accession>A0A922CYD0</accession>
<sequence length="150" mass="17601">MTLGKSLMERMFHCREKTSTSKGLLWRLSFRLSSCKSCSRIRTGMPMKYSQLHFMPHGTQKRPRGAMPVCILDDAGYCIFICIVNILNLLYFVFFIVLFPCRLFIVQMYFYPASLQPSRKGIAFRRRGPCRPSNGPYHWRPLQALIEYIF</sequence>
<dbReference type="AlphaFoldDB" id="A0A922CYD0"/>